<dbReference type="Proteomes" id="UP000886523">
    <property type="component" value="Unassembled WGS sequence"/>
</dbReference>
<organism evidence="1 2">
    <name type="scientific">Hydnum rufescens UP504</name>
    <dbReference type="NCBI Taxonomy" id="1448309"/>
    <lineage>
        <taxon>Eukaryota</taxon>
        <taxon>Fungi</taxon>
        <taxon>Dikarya</taxon>
        <taxon>Basidiomycota</taxon>
        <taxon>Agaricomycotina</taxon>
        <taxon>Agaricomycetes</taxon>
        <taxon>Cantharellales</taxon>
        <taxon>Hydnaceae</taxon>
        <taxon>Hydnum</taxon>
    </lineage>
</organism>
<dbReference type="AlphaFoldDB" id="A0A9P6B751"/>
<evidence type="ECO:0000313" key="1">
    <source>
        <dbReference type="EMBL" id="KAF9518876.1"/>
    </source>
</evidence>
<name>A0A9P6B751_9AGAM</name>
<accession>A0A9P6B751</accession>
<dbReference type="EMBL" id="MU128921">
    <property type="protein sequence ID" value="KAF9518876.1"/>
    <property type="molecule type" value="Genomic_DNA"/>
</dbReference>
<evidence type="ECO:0000313" key="2">
    <source>
        <dbReference type="Proteomes" id="UP000886523"/>
    </source>
</evidence>
<protein>
    <submittedName>
        <fullName evidence="1">Uncharacterized protein</fullName>
    </submittedName>
</protein>
<reference evidence="1" key="1">
    <citation type="journal article" date="2020" name="Nat. Commun.">
        <title>Large-scale genome sequencing of mycorrhizal fungi provides insights into the early evolution of symbiotic traits.</title>
        <authorList>
            <person name="Miyauchi S."/>
            <person name="Kiss E."/>
            <person name="Kuo A."/>
            <person name="Drula E."/>
            <person name="Kohler A."/>
            <person name="Sanchez-Garcia M."/>
            <person name="Morin E."/>
            <person name="Andreopoulos B."/>
            <person name="Barry K.W."/>
            <person name="Bonito G."/>
            <person name="Buee M."/>
            <person name="Carver A."/>
            <person name="Chen C."/>
            <person name="Cichocki N."/>
            <person name="Clum A."/>
            <person name="Culley D."/>
            <person name="Crous P.W."/>
            <person name="Fauchery L."/>
            <person name="Girlanda M."/>
            <person name="Hayes R.D."/>
            <person name="Keri Z."/>
            <person name="LaButti K."/>
            <person name="Lipzen A."/>
            <person name="Lombard V."/>
            <person name="Magnuson J."/>
            <person name="Maillard F."/>
            <person name="Murat C."/>
            <person name="Nolan M."/>
            <person name="Ohm R.A."/>
            <person name="Pangilinan J."/>
            <person name="Pereira M.F."/>
            <person name="Perotto S."/>
            <person name="Peter M."/>
            <person name="Pfister S."/>
            <person name="Riley R."/>
            <person name="Sitrit Y."/>
            <person name="Stielow J.B."/>
            <person name="Szollosi G."/>
            <person name="Zifcakova L."/>
            <person name="Stursova M."/>
            <person name="Spatafora J.W."/>
            <person name="Tedersoo L."/>
            <person name="Vaario L.M."/>
            <person name="Yamada A."/>
            <person name="Yan M."/>
            <person name="Wang P."/>
            <person name="Xu J."/>
            <person name="Bruns T."/>
            <person name="Baldrian P."/>
            <person name="Vilgalys R."/>
            <person name="Dunand C."/>
            <person name="Henrissat B."/>
            <person name="Grigoriev I.V."/>
            <person name="Hibbett D."/>
            <person name="Nagy L.G."/>
            <person name="Martin F.M."/>
        </authorList>
    </citation>
    <scope>NUCLEOTIDE SEQUENCE</scope>
    <source>
        <strain evidence="1">UP504</strain>
    </source>
</reference>
<gene>
    <name evidence="1" type="ORF">BS47DRAFT_1337763</name>
</gene>
<comment type="caution">
    <text evidence="1">The sequence shown here is derived from an EMBL/GenBank/DDBJ whole genome shotgun (WGS) entry which is preliminary data.</text>
</comment>
<proteinExistence type="predicted"/>
<sequence>MYPHLSGGEIVVFSSLLDLNAHQVRIMGDDDRKQDRKRQDSGWKLKRRRSELLQSWNWLKIEDAPTIPSLVPEASSLQAGYSGITRSSTHQTAGGGVGSGEQAGSLQCTSLVHKDSCLRIFSEHKPTQRTTMSPSSSVPHHPSANAFHPVPTFGASLKLGEQPPRCTKHEFHQAVSVPAINLTSTYSRFAVGIRSVQANSPRPKTSQECLGVLPSAAGSTTMTPRMARCSGTIK</sequence>
<keyword evidence="2" id="KW-1185">Reference proteome</keyword>